<sequence>MRLSRLLLLLLLNCQVNMTAPPKKKFREIWTGKDGVKHMRVNYHEG</sequence>
<proteinExistence type="predicted"/>
<protein>
    <submittedName>
        <fullName evidence="1">Uncharacterized protein</fullName>
    </submittedName>
</protein>
<evidence type="ECO:0000313" key="1">
    <source>
        <dbReference type="EMBL" id="KKL84598.1"/>
    </source>
</evidence>
<comment type="caution">
    <text evidence="1">The sequence shown here is derived from an EMBL/GenBank/DDBJ whole genome shotgun (WGS) entry which is preliminary data.</text>
</comment>
<organism evidence="1">
    <name type="scientific">marine sediment metagenome</name>
    <dbReference type="NCBI Taxonomy" id="412755"/>
    <lineage>
        <taxon>unclassified sequences</taxon>
        <taxon>metagenomes</taxon>
        <taxon>ecological metagenomes</taxon>
    </lineage>
</organism>
<name>A0A0F9FEB1_9ZZZZ</name>
<accession>A0A0F9FEB1</accession>
<dbReference type="EMBL" id="LAZR01021656">
    <property type="protein sequence ID" value="KKL84598.1"/>
    <property type="molecule type" value="Genomic_DNA"/>
</dbReference>
<feature type="non-terminal residue" evidence="1">
    <location>
        <position position="46"/>
    </location>
</feature>
<gene>
    <name evidence="1" type="ORF">LCGC14_1963060</name>
</gene>
<reference evidence="1" key="1">
    <citation type="journal article" date="2015" name="Nature">
        <title>Complex archaea that bridge the gap between prokaryotes and eukaryotes.</title>
        <authorList>
            <person name="Spang A."/>
            <person name="Saw J.H."/>
            <person name="Jorgensen S.L."/>
            <person name="Zaremba-Niedzwiedzka K."/>
            <person name="Martijn J."/>
            <person name="Lind A.E."/>
            <person name="van Eijk R."/>
            <person name="Schleper C."/>
            <person name="Guy L."/>
            <person name="Ettema T.J."/>
        </authorList>
    </citation>
    <scope>NUCLEOTIDE SEQUENCE</scope>
</reference>
<dbReference type="AlphaFoldDB" id="A0A0F9FEB1"/>